<evidence type="ECO:0000256" key="3">
    <source>
        <dbReference type="ARBA" id="ARBA00022801"/>
    </source>
</evidence>
<comment type="similarity">
    <text evidence="1">Belongs to the AB hydrolase superfamily. Lipase family.</text>
</comment>
<evidence type="ECO:0000313" key="9">
    <source>
        <dbReference type="Proteomes" id="UP000095300"/>
    </source>
</evidence>
<keyword evidence="3" id="KW-0378">Hydrolase</keyword>
<evidence type="ECO:0000256" key="4">
    <source>
        <dbReference type="ARBA" id="ARBA00022963"/>
    </source>
</evidence>
<dbReference type="AlphaFoldDB" id="A0A1I8NUX8"/>
<dbReference type="InterPro" id="IPR000073">
    <property type="entry name" value="AB_hydrolase_1"/>
</dbReference>
<dbReference type="OrthoDB" id="9974421at2759"/>
<evidence type="ECO:0000313" key="8">
    <source>
        <dbReference type="EnsemblMetazoa" id="SCAU002254-PA"/>
    </source>
</evidence>
<keyword evidence="6" id="KW-0325">Glycoprotein</keyword>
<protein>
    <recommendedName>
        <fullName evidence="7">AB hydrolase-1 domain-containing protein</fullName>
    </recommendedName>
</protein>
<keyword evidence="9" id="KW-1185">Reference proteome</keyword>
<evidence type="ECO:0000256" key="2">
    <source>
        <dbReference type="ARBA" id="ARBA00022729"/>
    </source>
</evidence>
<name>A0A1I8NUX8_STOCA</name>
<dbReference type="FunFam" id="3.40.50.1820:FF:000057">
    <property type="entry name" value="Lipase"/>
    <property type="match status" value="1"/>
</dbReference>
<dbReference type="Pfam" id="PF00561">
    <property type="entry name" value="Abhydrolase_1"/>
    <property type="match status" value="1"/>
</dbReference>
<dbReference type="EnsemblMetazoa" id="SCAU002254-RA">
    <property type="protein sequence ID" value="SCAU002254-PA"/>
    <property type="gene ID" value="SCAU002254"/>
</dbReference>
<keyword evidence="2" id="KW-0732">Signal</keyword>
<accession>A0A1I8NUX8</accession>
<dbReference type="PANTHER" id="PTHR11005">
    <property type="entry name" value="LYSOSOMAL ACID LIPASE-RELATED"/>
    <property type="match status" value="1"/>
</dbReference>
<proteinExistence type="inferred from homology"/>
<dbReference type="Proteomes" id="UP000095300">
    <property type="component" value="Unassembled WGS sequence"/>
</dbReference>
<dbReference type="SUPFAM" id="SSF53474">
    <property type="entry name" value="alpha/beta-Hydrolases"/>
    <property type="match status" value="1"/>
</dbReference>
<dbReference type="STRING" id="35570.A0A1I8NUX8"/>
<sequence length="333" mass="38013">MHGLGSSSDVWVIEGLSNPLAYDLVNQGYDVWLGNSRGNTYCKRHSNMSTSDRQFWSFSFHEIGTMDLPKIIDFILGETQHPSLHYVGHSLGTTFGFVLLSVRPEYNSKFKTMNMLSPCVYMIHGSSPARHLAGLLGVHSSLNTYMGDSALFGPLIIRHLLGFEMCRSKYANAKVCSFILFRLSGGYSAYLNESLLPDIFNSHPATASTHQLLHLMQLHHNKKFLQYDYGPEGNQRRYNQSTPPEYNLSNISPRFPIRLYYSDYDEYVSEKDIAMLSLSLANKTTTHFIDLKYFAHIDFVWATKVKEVINRPVLEIINEAEKVLQKENQTTFK</sequence>
<feature type="domain" description="AB hydrolase-1" evidence="7">
    <location>
        <begin position="2"/>
        <end position="118"/>
    </location>
</feature>
<dbReference type="VEuPathDB" id="VectorBase:SCAU002254"/>
<organism evidence="8 9">
    <name type="scientific">Stomoxys calcitrans</name>
    <name type="common">Stable fly</name>
    <name type="synonym">Conops calcitrans</name>
    <dbReference type="NCBI Taxonomy" id="35570"/>
    <lineage>
        <taxon>Eukaryota</taxon>
        <taxon>Metazoa</taxon>
        <taxon>Ecdysozoa</taxon>
        <taxon>Arthropoda</taxon>
        <taxon>Hexapoda</taxon>
        <taxon>Insecta</taxon>
        <taxon>Pterygota</taxon>
        <taxon>Neoptera</taxon>
        <taxon>Endopterygota</taxon>
        <taxon>Diptera</taxon>
        <taxon>Brachycera</taxon>
        <taxon>Muscomorpha</taxon>
        <taxon>Muscoidea</taxon>
        <taxon>Muscidae</taxon>
        <taxon>Stomoxys</taxon>
    </lineage>
</organism>
<dbReference type="KEGG" id="scac:106084715"/>
<evidence type="ECO:0000256" key="5">
    <source>
        <dbReference type="ARBA" id="ARBA00023098"/>
    </source>
</evidence>
<gene>
    <name evidence="8" type="primary">106084715</name>
</gene>
<evidence type="ECO:0000256" key="6">
    <source>
        <dbReference type="ARBA" id="ARBA00023180"/>
    </source>
</evidence>
<keyword evidence="5" id="KW-0443">Lipid metabolism</keyword>
<dbReference type="Gene3D" id="3.40.50.1820">
    <property type="entry name" value="alpha/beta hydrolase"/>
    <property type="match status" value="1"/>
</dbReference>
<dbReference type="GO" id="GO:0016042">
    <property type="term" value="P:lipid catabolic process"/>
    <property type="evidence" value="ECO:0007669"/>
    <property type="project" value="UniProtKB-KW"/>
</dbReference>
<keyword evidence="4" id="KW-0442">Lipid degradation</keyword>
<dbReference type="InterPro" id="IPR029058">
    <property type="entry name" value="AB_hydrolase_fold"/>
</dbReference>
<reference evidence="8" key="1">
    <citation type="submission" date="2020-05" db="UniProtKB">
        <authorList>
            <consortium name="EnsemblMetazoa"/>
        </authorList>
    </citation>
    <scope>IDENTIFICATION</scope>
    <source>
        <strain evidence="8">USDA</strain>
    </source>
</reference>
<dbReference type="GO" id="GO:0016787">
    <property type="term" value="F:hydrolase activity"/>
    <property type="evidence" value="ECO:0007669"/>
    <property type="project" value="UniProtKB-KW"/>
</dbReference>
<evidence type="ECO:0000259" key="7">
    <source>
        <dbReference type="Pfam" id="PF00561"/>
    </source>
</evidence>
<evidence type="ECO:0000256" key="1">
    <source>
        <dbReference type="ARBA" id="ARBA00010701"/>
    </source>
</evidence>